<comment type="subcellular location">
    <subcellularLocation>
        <location evidence="1">Cell membrane</location>
        <topology evidence="1">Multi-pass membrane protein</topology>
    </subcellularLocation>
</comment>
<dbReference type="PIRSF" id="PIRSF006603">
    <property type="entry name" value="DinF"/>
    <property type="match status" value="1"/>
</dbReference>
<evidence type="ECO:0000256" key="8">
    <source>
        <dbReference type="ARBA" id="ARBA00023136"/>
    </source>
</evidence>
<feature type="transmembrane region" description="Helical" evidence="10">
    <location>
        <begin position="342"/>
        <end position="364"/>
    </location>
</feature>
<feature type="transmembrane region" description="Helical" evidence="10">
    <location>
        <begin position="156"/>
        <end position="178"/>
    </location>
</feature>
<dbReference type="AlphaFoldDB" id="A0A2R7Y924"/>
<comment type="caution">
    <text evidence="11">The sequence shown here is derived from an EMBL/GenBank/DDBJ whole genome shotgun (WGS) entry which is preliminary data.</text>
</comment>
<evidence type="ECO:0000256" key="10">
    <source>
        <dbReference type="SAM" id="Phobius"/>
    </source>
</evidence>
<protein>
    <recommendedName>
        <fullName evidence="9">Multidrug-efflux transporter</fullName>
    </recommendedName>
</protein>
<feature type="transmembrane region" description="Helical" evidence="10">
    <location>
        <begin position="86"/>
        <end position="108"/>
    </location>
</feature>
<feature type="transmembrane region" description="Helical" evidence="10">
    <location>
        <begin position="43"/>
        <end position="65"/>
    </location>
</feature>
<feature type="transmembrane region" description="Helical" evidence="10">
    <location>
        <begin position="12"/>
        <end position="31"/>
    </location>
</feature>
<gene>
    <name evidence="11" type="ORF">B7O98_00290</name>
</gene>
<evidence type="ECO:0000256" key="2">
    <source>
        <dbReference type="ARBA" id="ARBA00022448"/>
    </source>
</evidence>
<evidence type="ECO:0000256" key="4">
    <source>
        <dbReference type="ARBA" id="ARBA00022475"/>
    </source>
</evidence>
<keyword evidence="7" id="KW-0406">Ion transport</keyword>
<dbReference type="GO" id="GO:0005886">
    <property type="term" value="C:plasma membrane"/>
    <property type="evidence" value="ECO:0007669"/>
    <property type="project" value="UniProtKB-SubCell"/>
</dbReference>
<evidence type="ECO:0000313" key="11">
    <source>
        <dbReference type="EMBL" id="PUA33897.1"/>
    </source>
</evidence>
<dbReference type="InterPro" id="IPR048279">
    <property type="entry name" value="MdtK-like"/>
</dbReference>
<proteinExistence type="predicted"/>
<evidence type="ECO:0000313" key="12">
    <source>
        <dbReference type="Proteomes" id="UP000244093"/>
    </source>
</evidence>
<evidence type="ECO:0000256" key="6">
    <source>
        <dbReference type="ARBA" id="ARBA00022989"/>
    </source>
</evidence>
<reference evidence="11" key="1">
    <citation type="submission" date="2017-04" db="EMBL/GenBank/DDBJ databases">
        <authorList>
            <person name="Afonso C.L."/>
            <person name="Miller P.J."/>
            <person name="Scott M.A."/>
            <person name="Spackman E."/>
            <person name="Goraichik I."/>
            <person name="Dimitrov K.M."/>
            <person name="Suarez D.L."/>
            <person name="Swayne D.E."/>
        </authorList>
    </citation>
    <scope>NUCLEOTIDE SEQUENCE</scope>
    <source>
        <strain evidence="11">NZ3</strain>
    </source>
</reference>
<evidence type="ECO:0000256" key="5">
    <source>
        <dbReference type="ARBA" id="ARBA00022692"/>
    </source>
</evidence>
<evidence type="ECO:0000256" key="9">
    <source>
        <dbReference type="ARBA" id="ARBA00031636"/>
    </source>
</evidence>
<keyword evidence="8 10" id="KW-0472">Membrane</keyword>
<keyword evidence="5 10" id="KW-0812">Transmembrane</keyword>
<dbReference type="GO" id="GO:0006811">
    <property type="term" value="P:monoatomic ion transport"/>
    <property type="evidence" value="ECO:0007669"/>
    <property type="project" value="UniProtKB-KW"/>
</dbReference>
<feature type="transmembrane region" description="Helical" evidence="10">
    <location>
        <begin position="371"/>
        <end position="392"/>
    </location>
</feature>
<keyword evidence="3" id="KW-0050">Antiport</keyword>
<name>A0A2R7Y924_9CREN</name>
<dbReference type="GO" id="GO:0042910">
    <property type="term" value="F:xenobiotic transmembrane transporter activity"/>
    <property type="evidence" value="ECO:0007669"/>
    <property type="project" value="InterPro"/>
</dbReference>
<feature type="transmembrane region" description="Helical" evidence="10">
    <location>
        <begin position="184"/>
        <end position="206"/>
    </location>
</feature>
<reference evidence="11" key="2">
    <citation type="journal article" date="2018" name="Syst. Appl. Microbiol.">
        <title>A new symbiotic nanoarchaeote (Candidatus Nanoclepta minutus) and its host (Zestosphaera tikiterensis gen. nov., sp. nov.) from a New Zealand hot spring.</title>
        <authorList>
            <person name="St John E."/>
            <person name="Liu Y."/>
            <person name="Podar M."/>
            <person name="Stott M.B."/>
            <person name="Meneghin J."/>
            <person name="Chen Z."/>
            <person name="Lagutin K."/>
            <person name="Mitchell K."/>
            <person name="Reysenbach A.L."/>
        </authorList>
    </citation>
    <scope>NUCLEOTIDE SEQUENCE [LARGE SCALE GENOMIC DNA]</scope>
    <source>
        <strain evidence="11">NZ3</strain>
    </source>
</reference>
<dbReference type="EMBL" id="NBVN01000001">
    <property type="protein sequence ID" value="PUA33897.1"/>
    <property type="molecule type" value="Genomic_DNA"/>
</dbReference>
<dbReference type="PANTHER" id="PTHR43298:SF2">
    <property type="entry name" value="FMN_FAD EXPORTER YEEO-RELATED"/>
    <property type="match status" value="1"/>
</dbReference>
<accession>A0A2R7Y924</accession>
<dbReference type="Proteomes" id="UP000244093">
    <property type="component" value="Unassembled WGS sequence"/>
</dbReference>
<keyword evidence="6 10" id="KW-1133">Transmembrane helix</keyword>
<keyword evidence="2" id="KW-0813">Transport</keyword>
<dbReference type="GO" id="GO:0015297">
    <property type="term" value="F:antiporter activity"/>
    <property type="evidence" value="ECO:0007669"/>
    <property type="project" value="UniProtKB-KW"/>
</dbReference>
<dbReference type="NCBIfam" id="TIGR00797">
    <property type="entry name" value="matE"/>
    <property type="match status" value="1"/>
</dbReference>
<evidence type="ECO:0000256" key="3">
    <source>
        <dbReference type="ARBA" id="ARBA00022449"/>
    </source>
</evidence>
<feature type="transmembrane region" description="Helical" evidence="10">
    <location>
        <begin position="309"/>
        <end position="330"/>
    </location>
</feature>
<organism evidence="11 12">
    <name type="scientific">Zestosphaera tikiterensis</name>
    <dbReference type="NCBI Taxonomy" id="1973259"/>
    <lineage>
        <taxon>Archaea</taxon>
        <taxon>Thermoproteota</taxon>
        <taxon>Thermoprotei</taxon>
        <taxon>Desulfurococcales</taxon>
        <taxon>Desulfurococcaceae</taxon>
        <taxon>Zestosphaera</taxon>
    </lineage>
</organism>
<evidence type="ECO:0000256" key="7">
    <source>
        <dbReference type="ARBA" id="ARBA00023065"/>
    </source>
</evidence>
<sequence length="432" mass="45652">MSGEVRRLALPILIGMVSDSVLSLVSLISVSRLSDEAVAATGLASYFFFIVNSLASIFNIGLLIVASQAYGAGKIDALRKAVNESLTLSLITSLILYVTSFIWLPPYINVMSGSNPQIAELATAYLSYRILSVPALMLNQVLATAYRAVDKPWPSAYASIAISASGCILIPSMALGFFGSPALGVIGAGMASAISQYVGLPTYLFFKLPFRIGFSIPSNLIVRVLAVGAPAALERVVASVGQNIYINAVAKSGSLALAAHNIGITVESLVINPIFAVSIATSAKTGHRVGANNVMELSNLLKEGIKVSVSWMGGATLLLIAISPFVGRFFTQNPEIAKLVTAYLILAAISELGLGVAQAFYGAFRGMGSTWAPLAISSATVILLRATLAQLLQPYYGVLGVWFTQITDMYGRTVASILLYKMLKNKLIIKVV</sequence>
<evidence type="ECO:0000256" key="1">
    <source>
        <dbReference type="ARBA" id="ARBA00004651"/>
    </source>
</evidence>
<dbReference type="InterPro" id="IPR050222">
    <property type="entry name" value="MATE_MdtK"/>
</dbReference>
<dbReference type="PANTHER" id="PTHR43298">
    <property type="entry name" value="MULTIDRUG RESISTANCE PROTEIN NORM-RELATED"/>
    <property type="match status" value="1"/>
</dbReference>
<keyword evidence="4" id="KW-1003">Cell membrane</keyword>
<dbReference type="Pfam" id="PF01554">
    <property type="entry name" value="MatE"/>
    <property type="match status" value="2"/>
</dbReference>
<dbReference type="InterPro" id="IPR002528">
    <property type="entry name" value="MATE_fam"/>
</dbReference>